<dbReference type="Pfam" id="PF20062">
    <property type="entry name" value="DUF6461"/>
    <property type="match status" value="1"/>
</dbReference>
<dbReference type="Proteomes" id="UP001523216">
    <property type="component" value="Unassembled WGS sequence"/>
</dbReference>
<sequence length="226" mass="24445">MDTDWAWAAQSYYPGFCLTFVRERDPAAVANMLGGGPLETMTAAEADMAFPLSLRGSLLRCGTVTSWAYCYEDRAPVAFQPSLYQRLSEGTELVQVIKSGDGMRIARRVVNGQQTEQFEPRQGADNRGSGPAILLPHLEHLLTANPNMSMLVAVLQAVGRHVGAVLTRDVLDGPLATTFSTHTETARPAPVTTRPPGLGRHLGGFTIAGQPLNRRNNMDDGQQQPG</sequence>
<dbReference type="InterPro" id="IPR045592">
    <property type="entry name" value="DUF6461"/>
</dbReference>
<evidence type="ECO:0000313" key="3">
    <source>
        <dbReference type="Proteomes" id="UP001523216"/>
    </source>
</evidence>
<name>A0ABT0YGM8_9ACTN</name>
<dbReference type="EMBL" id="JAMQOL010000080">
    <property type="protein sequence ID" value="MCM4084647.1"/>
    <property type="molecule type" value="Genomic_DNA"/>
</dbReference>
<feature type="compositionally biased region" description="Low complexity" evidence="1">
    <location>
        <begin position="186"/>
        <end position="196"/>
    </location>
</feature>
<keyword evidence="3" id="KW-1185">Reference proteome</keyword>
<accession>A0ABT0YGM8</accession>
<comment type="caution">
    <text evidence="2">The sequence shown here is derived from an EMBL/GenBank/DDBJ whole genome shotgun (WGS) entry which is preliminary data.</text>
</comment>
<reference evidence="2 3" key="1">
    <citation type="submission" date="2022-06" db="EMBL/GenBank/DDBJ databases">
        <title>Actinoplanes abujensis sp. nov., isolated from Nigerian arid soil.</title>
        <authorList>
            <person name="Ding P."/>
        </authorList>
    </citation>
    <scope>NUCLEOTIDE SEQUENCE [LARGE SCALE GENOMIC DNA]</scope>
    <source>
        <strain evidence="3">TRM88002</strain>
    </source>
</reference>
<dbReference type="RefSeq" id="WP_251804391.1">
    <property type="nucleotide sequence ID" value="NZ_JAMQOL010000080.1"/>
</dbReference>
<evidence type="ECO:0000256" key="1">
    <source>
        <dbReference type="SAM" id="MobiDB-lite"/>
    </source>
</evidence>
<gene>
    <name evidence="2" type="ORF">LXN57_44675</name>
</gene>
<organism evidence="2 3">
    <name type="scientific">Paractinoplanes hotanensis</name>
    <dbReference type="NCBI Taxonomy" id="2906497"/>
    <lineage>
        <taxon>Bacteria</taxon>
        <taxon>Bacillati</taxon>
        <taxon>Actinomycetota</taxon>
        <taxon>Actinomycetes</taxon>
        <taxon>Micromonosporales</taxon>
        <taxon>Micromonosporaceae</taxon>
        <taxon>Paractinoplanes</taxon>
    </lineage>
</organism>
<evidence type="ECO:0000313" key="2">
    <source>
        <dbReference type="EMBL" id="MCM4084647.1"/>
    </source>
</evidence>
<proteinExistence type="predicted"/>
<feature type="region of interest" description="Disordered" evidence="1">
    <location>
        <begin position="179"/>
        <end position="226"/>
    </location>
</feature>
<feature type="compositionally biased region" description="Polar residues" evidence="1">
    <location>
        <begin position="213"/>
        <end position="226"/>
    </location>
</feature>
<protein>
    <submittedName>
        <fullName evidence="2">DUF6461 domain-containing protein</fullName>
    </submittedName>
</protein>